<feature type="region of interest" description="Disordered" evidence="1">
    <location>
        <begin position="533"/>
        <end position="575"/>
    </location>
</feature>
<organism evidence="3 4">
    <name type="scientific">Roseofilum casamattae BLCC-M143</name>
    <dbReference type="NCBI Taxonomy" id="3022442"/>
    <lineage>
        <taxon>Bacteria</taxon>
        <taxon>Bacillati</taxon>
        <taxon>Cyanobacteriota</taxon>
        <taxon>Cyanophyceae</taxon>
        <taxon>Desertifilales</taxon>
        <taxon>Desertifilaceae</taxon>
        <taxon>Roseofilum</taxon>
        <taxon>Roseofilum casamattae</taxon>
    </lineage>
</organism>
<feature type="transmembrane region" description="Helical" evidence="2">
    <location>
        <begin position="332"/>
        <end position="349"/>
    </location>
</feature>
<feature type="transmembrane region" description="Helical" evidence="2">
    <location>
        <begin position="306"/>
        <end position="325"/>
    </location>
</feature>
<dbReference type="InterPro" id="IPR049753">
    <property type="entry name" value="EPS_HpsL-like"/>
</dbReference>
<sequence>MAKSKLKSKGKAPPPGILEKPPPTKEELAAKKREAANARKKFMGALGQSIGFGSVFGIIGIATTGDPKSFLGGLLGMTVLLMSLKYPIQALWAFYIYMPFSGTVVYWVGGANALFHLAKDAFYIPGLMGIYQYCKRYRLPFFVPKAFIAPLFLLLAYCIFIILFINPQINKGGDKPILLGILGLKVFMGYIPLVSCGYYMIRGKKELLWITRITTVLAIITCVLCLMQYQMLSSGTCQGTRGATGDALFKASVEAKCLVGGALTFSPSQNQIRLPSTLASPWHWGWYMICSAFFTFATAFCDSSPFWQIAGFVGMGLNFICSVISGQRIATLLVPVVTIILLVLTGQVANLKRFIPIALGLTLLLGGAAIAFPDVLQERIDSLTSRLDASNPADFIAAQAEESAGHSGLFGKGLGRATNSARAFGRVRLIETWFPKVLYEVGKPGLGLFLLLVTVLTWQTFKAYRSVKDKNLRGFGACFWVFIFIISYQTYWYPLDTDPVCVYFWLFAGITLKLPAIDKEETKKKKELEALLEEQIHSQGSKKSKSRSSKSKSKKTESRNTRRKSSKTKTTRSKR</sequence>
<dbReference type="EMBL" id="JAQOSQ010000002">
    <property type="protein sequence ID" value="MDJ1182275.1"/>
    <property type="molecule type" value="Genomic_DNA"/>
</dbReference>
<protein>
    <submittedName>
        <fullName evidence="3">Hormogonium polysaccharide biosynthesis protein HpsL</fullName>
    </submittedName>
</protein>
<feature type="region of interest" description="Disordered" evidence="1">
    <location>
        <begin position="1"/>
        <end position="29"/>
    </location>
</feature>
<feature type="transmembrane region" description="Helical" evidence="2">
    <location>
        <begin position="146"/>
        <end position="165"/>
    </location>
</feature>
<evidence type="ECO:0000256" key="2">
    <source>
        <dbReference type="SAM" id="Phobius"/>
    </source>
</evidence>
<name>A0ABT7BSW0_9CYAN</name>
<keyword evidence="2" id="KW-1133">Transmembrane helix</keyword>
<gene>
    <name evidence="3" type="primary">hpsL</name>
    <name evidence="3" type="ORF">PMH09_03630</name>
</gene>
<feature type="transmembrane region" description="Helical" evidence="2">
    <location>
        <begin position="207"/>
        <end position="226"/>
    </location>
</feature>
<accession>A0ABT7BSW0</accession>
<feature type="transmembrane region" description="Helical" evidence="2">
    <location>
        <begin position="472"/>
        <end position="491"/>
    </location>
</feature>
<feature type="transmembrane region" description="Helical" evidence="2">
    <location>
        <begin position="497"/>
        <end position="516"/>
    </location>
</feature>
<feature type="transmembrane region" description="Helical" evidence="2">
    <location>
        <begin position="177"/>
        <end position="201"/>
    </location>
</feature>
<keyword evidence="4" id="KW-1185">Reference proteome</keyword>
<keyword evidence="2" id="KW-0812">Transmembrane</keyword>
<comment type="caution">
    <text evidence="3">The sequence shown here is derived from an EMBL/GenBank/DDBJ whole genome shotgun (WGS) entry which is preliminary data.</text>
</comment>
<feature type="compositionally biased region" description="Basic residues" evidence="1">
    <location>
        <begin position="561"/>
        <end position="575"/>
    </location>
</feature>
<feature type="transmembrane region" description="Helical" evidence="2">
    <location>
        <begin position="42"/>
        <end position="63"/>
    </location>
</feature>
<evidence type="ECO:0000256" key="1">
    <source>
        <dbReference type="SAM" id="MobiDB-lite"/>
    </source>
</evidence>
<reference evidence="3 4" key="1">
    <citation type="submission" date="2023-01" db="EMBL/GenBank/DDBJ databases">
        <title>Novel diversity within Roseofilum (Cyanobacteria; Desertifilaceae) from marine benthic mats with descriptions of four novel species.</title>
        <authorList>
            <person name="Wang Y."/>
            <person name="Berthold D.E."/>
            <person name="Hu J."/>
            <person name="Lefler F.W."/>
            <person name="Laughinghouse H.D. IV."/>
        </authorList>
    </citation>
    <scope>NUCLEOTIDE SEQUENCE [LARGE SCALE GENOMIC DNA]</scope>
    <source>
        <strain evidence="3 4">BLCC-M143</strain>
    </source>
</reference>
<dbReference type="NCBIfam" id="NF038300">
    <property type="entry name" value="EPS_HpsL"/>
    <property type="match status" value="1"/>
</dbReference>
<dbReference type="RefSeq" id="WP_283756927.1">
    <property type="nucleotide sequence ID" value="NZ_JAQOSQ010000002.1"/>
</dbReference>
<proteinExistence type="predicted"/>
<feature type="compositionally biased region" description="Basic residues" evidence="1">
    <location>
        <begin position="1"/>
        <end position="10"/>
    </location>
</feature>
<feature type="transmembrane region" description="Helical" evidence="2">
    <location>
        <begin position="95"/>
        <end position="118"/>
    </location>
</feature>
<dbReference type="Proteomes" id="UP001232992">
    <property type="component" value="Unassembled WGS sequence"/>
</dbReference>
<feature type="transmembrane region" description="Helical" evidence="2">
    <location>
        <begin position="355"/>
        <end position="376"/>
    </location>
</feature>
<keyword evidence="2" id="KW-0472">Membrane</keyword>
<feature type="compositionally biased region" description="Basic residues" evidence="1">
    <location>
        <begin position="540"/>
        <end position="553"/>
    </location>
</feature>
<evidence type="ECO:0000313" key="3">
    <source>
        <dbReference type="EMBL" id="MDJ1182275.1"/>
    </source>
</evidence>
<evidence type="ECO:0000313" key="4">
    <source>
        <dbReference type="Proteomes" id="UP001232992"/>
    </source>
</evidence>